<dbReference type="EMBL" id="CP006704">
    <property type="protein sequence ID" value="AIJ47813.1"/>
    <property type="molecule type" value="Genomic_DNA"/>
</dbReference>
<reference evidence="1 2" key="1">
    <citation type="journal article" date="2014" name="Genome Announc.">
        <title>Complete Genome Sequence of Polychlorinated Biphenyl Degrader Comamonas testosteroni TK102 (NBRC 109938).</title>
        <authorList>
            <person name="Fukuda K."/>
            <person name="Hosoyama A."/>
            <person name="Tsuchikane K."/>
            <person name="Ohji S."/>
            <person name="Yamazoe A."/>
            <person name="Fujita N."/>
            <person name="Shintani M."/>
            <person name="Kimbara K."/>
        </authorList>
    </citation>
    <scope>NUCLEOTIDE SEQUENCE [LARGE SCALE GENOMIC DNA]</scope>
    <source>
        <strain evidence="1">TK102</strain>
    </source>
</reference>
<name>A0A076PPZ5_COMTE</name>
<organism evidence="1 2">
    <name type="scientific">Comamonas testosteroni TK102</name>
    <dbReference type="NCBI Taxonomy" id="1392005"/>
    <lineage>
        <taxon>Bacteria</taxon>
        <taxon>Pseudomonadati</taxon>
        <taxon>Pseudomonadota</taxon>
        <taxon>Betaproteobacteria</taxon>
        <taxon>Burkholderiales</taxon>
        <taxon>Comamonadaceae</taxon>
        <taxon>Comamonas</taxon>
    </lineage>
</organism>
<protein>
    <submittedName>
        <fullName evidence="1">Uncharacterized protein</fullName>
    </submittedName>
</protein>
<dbReference type="GeneID" id="69560789"/>
<evidence type="ECO:0000313" key="1">
    <source>
        <dbReference type="EMBL" id="AIJ47813.1"/>
    </source>
</evidence>
<evidence type="ECO:0000313" key="2">
    <source>
        <dbReference type="Proteomes" id="UP000028782"/>
    </source>
</evidence>
<dbReference type="HOGENOM" id="CLU_196486_1_0_4"/>
<sequence>MHTEQITERVGNYIVTALTQMTHSGKVAAAVSIRRGTYDRIFRFIRQFDTPDMASKYALAEGRSMVLDNQLN</sequence>
<gene>
    <name evidence="1" type="ORF">O987_18530</name>
</gene>
<dbReference type="KEGG" id="ctes:O987_18530"/>
<dbReference type="RefSeq" id="WP_003053604.1">
    <property type="nucleotide sequence ID" value="NZ_CP006704.1"/>
</dbReference>
<accession>A0A076PPZ5</accession>
<proteinExistence type="predicted"/>
<dbReference type="Proteomes" id="UP000028782">
    <property type="component" value="Chromosome"/>
</dbReference>
<dbReference type="AlphaFoldDB" id="A0A076PPZ5"/>